<gene>
    <name evidence="1" type="ORF">LTS18_013468</name>
</gene>
<keyword evidence="2" id="KW-1185">Reference proteome</keyword>
<dbReference type="Proteomes" id="UP001186974">
    <property type="component" value="Unassembled WGS sequence"/>
</dbReference>
<comment type="caution">
    <text evidence="1">The sequence shown here is derived from an EMBL/GenBank/DDBJ whole genome shotgun (WGS) entry which is preliminary data.</text>
</comment>
<accession>A0ACC3DIE8</accession>
<evidence type="ECO:0000313" key="1">
    <source>
        <dbReference type="EMBL" id="KAK3076267.1"/>
    </source>
</evidence>
<evidence type="ECO:0000313" key="2">
    <source>
        <dbReference type="Proteomes" id="UP001186974"/>
    </source>
</evidence>
<dbReference type="EMBL" id="JAWDJW010004165">
    <property type="protein sequence ID" value="KAK3076267.1"/>
    <property type="molecule type" value="Genomic_DNA"/>
</dbReference>
<reference evidence="1" key="1">
    <citation type="submission" date="2024-09" db="EMBL/GenBank/DDBJ databases">
        <title>Black Yeasts Isolated from many extreme environments.</title>
        <authorList>
            <person name="Coleine C."/>
            <person name="Stajich J.E."/>
            <person name="Selbmann L."/>
        </authorList>
    </citation>
    <scope>NUCLEOTIDE SEQUENCE</scope>
    <source>
        <strain evidence="1">CCFEE 5737</strain>
    </source>
</reference>
<feature type="non-terminal residue" evidence="1">
    <location>
        <position position="207"/>
    </location>
</feature>
<sequence length="207" mass="22242">MPPRICPPRSVAQPGSSRAVGIAFCPSCSIWRLAAPTRQARSFLALRNGRAGEARQLHPPALSSSSSGLINSRDSGSSFTRRTTAEQWTGHSRQASVLASPTSINAPLDISPNLQELHTSLKQLEHTAANYINLSRLQLAVRGLEGHDAVVRIAVLAIGDQTVARQLVRLLLADPLGEKEAWEKELESGGDGRPVLIRYGEDASIPT</sequence>
<name>A0ACC3DIE8_9PEZI</name>
<organism evidence="1 2">
    <name type="scientific">Coniosporium uncinatum</name>
    <dbReference type="NCBI Taxonomy" id="93489"/>
    <lineage>
        <taxon>Eukaryota</taxon>
        <taxon>Fungi</taxon>
        <taxon>Dikarya</taxon>
        <taxon>Ascomycota</taxon>
        <taxon>Pezizomycotina</taxon>
        <taxon>Dothideomycetes</taxon>
        <taxon>Dothideomycetes incertae sedis</taxon>
        <taxon>Coniosporium</taxon>
    </lineage>
</organism>
<proteinExistence type="predicted"/>
<protein>
    <submittedName>
        <fullName evidence="1">Uncharacterized protein</fullName>
    </submittedName>
</protein>